<keyword evidence="2" id="KW-1185">Reference proteome</keyword>
<evidence type="ECO:0000313" key="2">
    <source>
        <dbReference type="Proteomes" id="UP000624243"/>
    </source>
</evidence>
<dbReference type="Proteomes" id="UP000624243">
    <property type="component" value="Unassembled WGS sequence"/>
</dbReference>
<name>A0ACC5UHA3_9PSED</name>
<protein>
    <submittedName>
        <fullName evidence="1">Uncharacterized protein</fullName>
    </submittedName>
</protein>
<dbReference type="EMBL" id="JABWSB020000001">
    <property type="protein sequence ID" value="MBV4513800.1"/>
    <property type="molecule type" value="Genomic_DNA"/>
</dbReference>
<comment type="caution">
    <text evidence="1">The sequence shown here is derived from an EMBL/GenBank/DDBJ whole genome shotgun (WGS) entry which is preliminary data.</text>
</comment>
<organism evidence="1 2">
    <name type="scientific">Pseudomonas kurunegalensis</name>
    <dbReference type="NCBI Taxonomy" id="485880"/>
    <lineage>
        <taxon>Bacteria</taxon>
        <taxon>Pseudomonadati</taxon>
        <taxon>Pseudomonadota</taxon>
        <taxon>Gammaproteobacteria</taxon>
        <taxon>Pseudomonadales</taxon>
        <taxon>Pseudomonadaceae</taxon>
        <taxon>Pseudomonas</taxon>
    </lineage>
</organism>
<proteinExistence type="predicted"/>
<evidence type="ECO:0000313" key="1">
    <source>
        <dbReference type="EMBL" id="MBV4513800.1"/>
    </source>
</evidence>
<sequence length="157" mass="16774">MEKIKKGLVRIVGKVSSIQSSVHTTGSLRTGALTGNVTGSISSSDQFTFRLNNTPTAFKHENGVSLQEGDEVVVVGRVNNGQLEGYALKNISTGASYDHVNSFAYWCLLAFLPVSIGLIAIAIGLILTPIVILLINTLHKMKYAASMVESYQSQGTS</sequence>
<accession>A0ACC5UHA3</accession>
<reference evidence="1 2" key="1">
    <citation type="journal article" date="2020" name="Microorganisms">
        <title>Reliable Identification of Environmental Pseudomonas Isolates Using the rpoD Gene.</title>
        <authorList>
            <consortium name="The Broad Institute Genome Sequencing Platform"/>
            <person name="Girard L."/>
            <person name="Lood C."/>
            <person name="Rokni-Zadeh H."/>
            <person name="van Noort V."/>
            <person name="Lavigne R."/>
            <person name="De Mot R."/>
        </authorList>
    </citation>
    <scope>NUCLEOTIDE SEQUENCE [LARGE SCALE GENOMIC DNA]</scope>
    <source>
        <strain evidence="1 2">RW1P2</strain>
    </source>
</reference>
<gene>
    <name evidence="1" type="ORF">HU758_001065</name>
</gene>